<evidence type="ECO:0000313" key="2">
    <source>
        <dbReference type="EMBL" id="PPK79004.1"/>
    </source>
</evidence>
<dbReference type="AlphaFoldDB" id="A0A2S6HND8"/>
<evidence type="ECO:0000313" key="3">
    <source>
        <dbReference type="Proteomes" id="UP000237749"/>
    </source>
</evidence>
<keyword evidence="3" id="KW-1185">Reference proteome</keyword>
<feature type="transmembrane region" description="Helical" evidence="1">
    <location>
        <begin position="113"/>
        <end position="131"/>
    </location>
</feature>
<comment type="caution">
    <text evidence="2">The sequence shown here is derived from an EMBL/GenBank/DDBJ whole genome shotgun (WGS) entry which is preliminary data.</text>
</comment>
<keyword evidence="1" id="KW-1133">Transmembrane helix</keyword>
<accession>A0A2S6HND8</accession>
<feature type="transmembrane region" description="Helical" evidence="1">
    <location>
        <begin position="84"/>
        <end position="106"/>
    </location>
</feature>
<evidence type="ECO:0000256" key="1">
    <source>
        <dbReference type="SAM" id="Phobius"/>
    </source>
</evidence>
<organism evidence="2 3">
    <name type="scientific">Lacrimispora xylanisolvens</name>
    <dbReference type="NCBI Taxonomy" id="384636"/>
    <lineage>
        <taxon>Bacteria</taxon>
        <taxon>Bacillati</taxon>
        <taxon>Bacillota</taxon>
        <taxon>Clostridia</taxon>
        <taxon>Lachnospirales</taxon>
        <taxon>Lachnospiraceae</taxon>
        <taxon>Lacrimispora</taxon>
    </lineage>
</organism>
<keyword evidence="1" id="KW-0472">Membrane</keyword>
<protein>
    <submittedName>
        <fullName evidence="2">TraX protein</fullName>
    </submittedName>
</protein>
<feature type="transmembrane region" description="Helical" evidence="1">
    <location>
        <begin position="168"/>
        <end position="185"/>
    </location>
</feature>
<reference evidence="2 3" key="1">
    <citation type="submission" date="2018-02" db="EMBL/GenBank/DDBJ databases">
        <title>Genomic Encyclopedia of Archaeal and Bacterial Type Strains, Phase II (KMG-II): from individual species to whole genera.</title>
        <authorList>
            <person name="Goeker M."/>
        </authorList>
    </citation>
    <scope>NUCLEOTIDE SEQUENCE [LARGE SCALE GENOMIC DNA]</scope>
    <source>
        <strain evidence="2 3">DSM 3808</strain>
    </source>
</reference>
<gene>
    <name evidence="2" type="ORF">BXY41_112164</name>
</gene>
<feature type="transmembrane region" description="Helical" evidence="1">
    <location>
        <begin position="19"/>
        <end position="38"/>
    </location>
</feature>
<dbReference type="Proteomes" id="UP000237749">
    <property type="component" value="Unassembled WGS sequence"/>
</dbReference>
<dbReference type="EMBL" id="PTJA01000012">
    <property type="protein sequence ID" value="PPK79004.1"/>
    <property type="molecule type" value="Genomic_DNA"/>
</dbReference>
<proteinExistence type="predicted"/>
<sequence>MALINYICNNIYQDPYCYISNNIFVTLFLIGVVSWILEIRKNDKKKGNRYIILFCLYQIFSTIICILTKQIIGGYGVFELAGALMGNIIFTEGSILFVFLGVLMYFTKENKKSLATAYTIFCLIFFVLTAINNFSIEGLFYENYQWMMIGTLPFMYLYNGKKGKGYKYLFYLFYPIHIVALFWIGNLCF</sequence>
<name>A0A2S6HND8_9FIRM</name>
<keyword evidence="1" id="KW-0812">Transmembrane</keyword>
<feature type="transmembrane region" description="Helical" evidence="1">
    <location>
        <begin position="50"/>
        <end position="72"/>
    </location>
</feature>